<dbReference type="SMART" id="SM00418">
    <property type="entry name" value="HTH_ARSR"/>
    <property type="match status" value="1"/>
</dbReference>
<accession>A0A895XTT5</accession>
<dbReference type="SUPFAM" id="SSF46785">
    <property type="entry name" value="Winged helix' DNA-binding domain"/>
    <property type="match status" value="1"/>
</dbReference>
<keyword evidence="2" id="KW-0238">DNA-binding</keyword>
<dbReference type="PANTHER" id="PTHR33154:SF18">
    <property type="entry name" value="ARSENICAL RESISTANCE OPERON REPRESSOR"/>
    <property type="match status" value="1"/>
</dbReference>
<dbReference type="InterPro" id="IPR051081">
    <property type="entry name" value="HTH_MetalResp_TranReg"/>
</dbReference>
<dbReference type="Proteomes" id="UP000662939">
    <property type="component" value="Chromosome"/>
</dbReference>
<organism evidence="5 6">
    <name type="scientific">Natronoglycomyces albus</name>
    <dbReference type="NCBI Taxonomy" id="2811108"/>
    <lineage>
        <taxon>Bacteria</taxon>
        <taxon>Bacillati</taxon>
        <taxon>Actinomycetota</taxon>
        <taxon>Actinomycetes</taxon>
        <taxon>Glycomycetales</taxon>
        <taxon>Glycomycetaceae</taxon>
        <taxon>Natronoglycomyces</taxon>
    </lineage>
</organism>
<dbReference type="GO" id="GO:0003700">
    <property type="term" value="F:DNA-binding transcription factor activity"/>
    <property type="evidence" value="ECO:0007669"/>
    <property type="project" value="InterPro"/>
</dbReference>
<dbReference type="InterPro" id="IPR011991">
    <property type="entry name" value="ArsR-like_HTH"/>
</dbReference>
<dbReference type="PANTHER" id="PTHR33154">
    <property type="entry name" value="TRANSCRIPTIONAL REGULATOR, ARSR FAMILY"/>
    <property type="match status" value="1"/>
</dbReference>
<dbReference type="CDD" id="cd00090">
    <property type="entry name" value="HTH_ARSR"/>
    <property type="match status" value="1"/>
</dbReference>
<keyword evidence="1" id="KW-0805">Transcription regulation</keyword>
<sequence>MEMVRVIAESETPASPVSGEPIPQADAERIASVLKALADPNRLQLISLIQSSDSHEACVAELTEPLGLSQPTVSHHLRILVEAGVVEREKRGVWAYFRIVPETMRTVATLLTPPRRRPRRR</sequence>
<protein>
    <submittedName>
        <fullName evidence="5">Winged helix-turn-helix transcriptional regulator</fullName>
    </submittedName>
</protein>
<gene>
    <name evidence="5" type="ORF">JQS30_00485</name>
</gene>
<evidence type="ECO:0000313" key="5">
    <source>
        <dbReference type="EMBL" id="QSB06893.1"/>
    </source>
</evidence>
<dbReference type="NCBIfam" id="NF033788">
    <property type="entry name" value="HTH_metalloreg"/>
    <property type="match status" value="1"/>
</dbReference>
<dbReference type="PRINTS" id="PR00778">
    <property type="entry name" value="HTHARSR"/>
</dbReference>
<dbReference type="InterPro" id="IPR001845">
    <property type="entry name" value="HTH_ArsR_DNA-bd_dom"/>
</dbReference>
<keyword evidence="6" id="KW-1185">Reference proteome</keyword>
<proteinExistence type="predicted"/>
<dbReference type="AlphaFoldDB" id="A0A895XTT5"/>
<dbReference type="Gene3D" id="1.10.10.10">
    <property type="entry name" value="Winged helix-like DNA-binding domain superfamily/Winged helix DNA-binding domain"/>
    <property type="match status" value="1"/>
</dbReference>
<name>A0A895XTT5_9ACTN</name>
<dbReference type="Pfam" id="PF01022">
    <property type="entry name" value="HTH_5"/>
    <property type="match status" value="1"/>
</dbReference>
<evidence type="ECO:0000313" key="6">
    <source>
        <dbReference type="Proteomes" id="UP000662939"/>
    </source>
</evidence>
<evidence type="ECO:0000259" key="4">
    <source>
        <dbReference type="PROSITE" id="PS50987"/>
    </source>
</evidence>
<evidence type="ECO:0000256" key="2">
    <source>
        <dbReference type="ARBA" id="ARBA00023125"/>
    </source>
</evidence>
<reference evidence="5" key="1">
    <citation type="submission" date="2021-02" db="EMBL/GenBank/DDBJ databases">
        <title>Natronoglycomyces albus gen. nov., sp. nov, a haloalkaliphilic actinobacterium from a soda solonchak soil.</title>
        <authorList>
            <person name="Sorokin D.Y."/>
            <person name="Khijniak T.V."/>
            <person name="Zakharycheva A.P."/>
            <person name="Boueva O.V."/>
            <person name="Ariskina E.V."/>
            <person name="Hahnke R.L."/>
            <person name="Bunk B."/>
            <person name="Sproer C."/>
            <person name="Schumann P."/>
            <person name="Evtushenko L.I."/>
            <person name="Kublanov I.V."/>
        </authorList>
    </citation>
    <scope>NUCLEOTIDE SEQUENCE</scope>
    <source>
        <strain evidence="5">DSM 106290</strain>
    </source>
</reference>
<dbReference type="InterPro" id="IPR036390">
    <property type="entry name" value="WH_DNA-bd_sf"/>
</dbReference>
<dbReference type="InterPro" id="IPR036388">
    <property type="entry name" value="WH-like_DNA-bd_sf"/>
</dbReference>
<dbReference type="GO" id="GO:0003677">
    <property type="term" value="F:DNA binding"/>
    <property type="evidence" value="ECO:0007669"/>
    <property type="project" value="UniProtKB-KW"/>
</dbReference>
<dbReference type="PROSITE" id="PS50987">
    <property type="entry name" value="HTH_ARSR_2"/>
    <property type="match status" value="1"/>
</dbReference>
<feature type="domain" description="HTH arsR-type" evidence="4">
    <location>
        <begin position="22"/>
        <end position="119"/>
    </location>
</feature>
<evidence type="ECO:0000256" key="3">
    <source>
        <dbReference type="ARBA" id="ARBA00023163"/>
    </source>
</evidence>
<evidence type="ECO:0000256" key="1">
    <source>
        <dbReference type="ARBA" id="ARBA00023015"/>
    </source>
</evidence>
<dbReference type="KEGG" id="nav:JQS30_00485"/>
<keyword evidence="3" id="KW-0804">Transcription</keyword>
<dbReference type="EMBL" id="CP070496">
    <property type="protein sequence ID" value="QSB06893.1"/>
    <property type="molecule type" value="Genomic_DNA"/>
</dbReference>